<proteinExistence type="inferred from homology"/>
<dbReference type="STRING" id="1218492.JG30_08860"/>
<dbReference type="InterPro" id="IPR003136">
    <property type="entry name" value="Cytidylate_kin"/>
</dbReference>
<dbReference type="GO" id="GO:0036430">
    <property type="term" value="F:CMP kinase activity"/>
    <property type="evidence" value="ECO:0007669"/>
    <property type="project" value="RHEA"/>
</dbReference>
<dbReference type="Pfam" id="PF02224">
    <property type="entry name" value="Cytidylate_kin"/>
    <property type="match status" value="1"/>
</dbReference>
<dbReference type="GO" id="GO:0005524">
    <property type="term" value="F:ATP binding"/>
    <property type="evidence" value="ECO:0007669"/>
    <property type="project" value="UniProtKB-UniRule"/>
</dbReference>
<evidence type="ECO:0000256" key="6">
    <source>
        <dbReference type="ARBA" id="ARBA00047615"/>
    </source>
</evidence>
<dbReference type="HOGENOM" id="CLU_079959_0_2_9"/>
<comment type="catalytic activity">
    <reaction evidence="6 8">
        <text>dCMP + ATP = dCDP + ADP</text>
        <dbReference type="Rhea" id="RHEA:25094"/>
        <dbReference type="ChEBI" id="CHEBI:30616"/>
        <dbReference type="ChEBI" id="CHEBI:57566"/>
        <dbReference type="ChEBI" id="CHEBI:58593"/>
        <dbReference type="ChEBI" id="CHEBI:456216"/>
        <dbReference type="EC" id="2.7.4.25"/>
    </reaction>
</comment>
<evidence type="ECO:0000256" key="5">
    <source>
        <dbReference type="ARBA" id="ARBA00022840"/>
    </source>
</evidence>
<dbReference type="Proteomes" id="UP000033558">
    <property type="component" value="Unassembled WGS sequence"/>
</dbReference>
<comment type="subcellular location">
    <subcellularLocation>
        <location evidence="8">Cytoplasm</location>
    </subcellularLocation>
</comment>
<dbReference type="InterPro" id="IPR027417">
    <property type="entry name" value="P-loop_NTPase"/>
</dbReference>
<dbReference type="InterPro" id="IPR011994">
    <property type="entry name" value="Cytidylate_kinase_dom"/>
</dbReference>
<dbReference type="CDD" id="cd02020">
    <property type="entry name" value="CMPK"/>
    <property type="match status" value="1"/>
</dbReference>
<keyword evidence="3 8" id="KW-0547">Nucleotide-binding</keyword>
<dbReference type="EC" id="2.7.4.25" evidence="8"/>
<evidence type="ECO:0000256" key="8">
    <source>
        <dbReference type="HAMAP-Rule" id="MF_00238"/>
    </source>
</evidence>
<keyword evidence="11" id="KW-1185">Reference proteome</keyword>
<evidence type="ECO:0000313" key="11">
    <source>
        <dbReference type="Proteomes" id="UP000033558"/>
    </source>
</evidence>
<dbReference type="OrthoDB" id="9807434at2"/>
<evidence type="ECO:0000256" key="1">
    <source>
        <dbReference type="ARBA" id="ARBA00009427"/>
    </source>
</evidence>
<evidence type="ECO:0000256" key="2">
    <source>
        <dbReference type="ARBA" id="ARBA00022679"/>
    </source>
</evidence>
<dbReference type="NCBIfam" id="TIGR00017">
    <property type="entry name" value="cmk"/>
    <property type="match status" value="1"/>
</dbReference>
<gene>
    <name evidence="8 10" type="primary">cmk</name>
    <name evidence="10" type="ORF">JG30_08860</name>
</gene>
<dbReference type="GO" id="GO:0006220">
    <property type="term" value="P:pyrimidine nucleotide metabolic process"/>
    <property type="evidence" value="ECO:0007669"/>
    <property type="project" value="UniProtKB-UniRule"/>
</dbReference>
<dbReference type="PANTHER" id="PTHR21299:SF2">
    <property type="entry name" value="CYTIDYLATE KINASE"/>
    <property type="match status" value="1"/>
</dbReference>
<evidence type="ECO:0000256" key="7">
    <source>
        <dbReference type="ARBA" id="ARBA00048478"/>
    </source>
</evidence>
<keyword evidence="5 8" id="KW-0067">ATP-binding</keyword>
<keyword evidence="2 8" id="KW-0808">Transferase</keyword>
<dbReference type="HAMAP" id="MF_00238">
    <property type="entry name" value="Cytidyl_kinase_type1"/>
    <property type="match status" value="1"/>
</dbReference>
<keyword evidence="4 8" id="KW-0418">Kinase</keyword>
<accession>A0A0F4LU78</accession>
<evidence type="ECO:0000259" key="9">
    <source>
        <dbReference type="Pfam" id="PF02224"/>
    </source>
</evidence>
<comment type="similarity">
    <text evidence="1 8">Belongs to the cytidylate kinase family. Type 1 subfamily.</text>
</comment>
<comment type="catalytic activity">
    <reaction evidence="7 8">
        <text>CMP + ATP = CDP + ADP</text>
        <dbReference type="Rhea" id="RHEA:11600"/>
        <dbReference type="ChEBI" id="CHEBI:30616"/>
        <dbReference type="ChEBI" id="CHEBI:58069"/>
        <dbReference type="ChEBI" id="CHEBI:60377"/>
        <dbReference type="ChEBI" id="CHEBI:456216"/>
        <dbReference type="EC" id="2.7.4.25"/>
    </reaction>
</comment>
<evidence type="ECO:0000313" key="10">
    <source>
        <dbReference type="EMBL" id="KJY61834.1"/>
    </source>
</evidence>
<dbReference type="PANTHER" id="PTHR21299">
    <property type="entry name" value="CYTIDYLATE KINASE/PANTOATE-BETA-ALANINE LIGASE"/>
    <property type="match status" value="1"/>
</dbReference>
<evidence type="ECO:0000256" key="4">
    <source>
        <dbReference type="ARBA" id="ARBA00022777"/>
    </source>
</evidence>
<protein>
    <recommendedName>
        <fullName evidence="8">Cytidylate kinase</fullName>
        <shortName evidence="8">CK</shortName>
        <ecNumber evidence="8">2.7.4.25</ecNumber>
    </recommendedName>
    <alternativeName>
        <fullName evidence="8">Cytidine monophosphate kinase</fullName>
        <shortName evidence="8">CMP kinase</shortName>
    </alternativeName>
</protein>
<dbReference type="EMBL" id="JXJQ01000008">
    <property type="protein sequence ID" value="KJY61834.1"/>
    <property type="molecule type" value="Genomic_DNA"/>
</dbReference>
<dbReference type="AlphaFoldDB" id="A0A0F4LU78"/>
<dbReference type="PATRIC" id="fig|1218492.5.peg.1025"/>
<reference evidence="10 11" key="1">
    <citation type="submission" date="2015-01" db="EMBL/GenBank/DDBJ databases">
        <title>Comparative genomics of the lactic acid bacteria isolated from the honey bee gut.</title>
        <authorList>
            <person name="Ellegaard K.M."/>
            <person name="Tamarit D."/>
            <person name="Javelind E."/>
            <person name="Olofsson T."/>
            <person name="Andersson S.G."/>
            <person name="Vasquez A."/>
        </authorList>
    </citation>
    <scope>NUCLEOTIDE SEQUENCE [LARGE SCALE GENOMIC DNA]</scope>
    <source>
        <strain evidence="10 11">Bin4</strain>
    </source>
</reference>
<evidence type="ECO:0000256" key="3">
    <source>
        <dbReference type="ARBA" id="ARBA00022741"/>
    </source>
</evidence>
<dbReference type="GO" id="GO:0015949">
    <property type="term" value="P:nucleobase-containing small molecule interconversion"/>
    <property type="evidence" value="ECO:0007669"/>
    <property type="project" value="TreeGrafter"/>
</dbReference>
<dbReference type="Gene3D" id="3.40.50.300">
    <property type="entry name" value="P-loop containing nucleotide triphosphate hydrolases"/>
    <property type="match status" value="1"/>
</dbReference>
<dbReference type="GO" id="GO:0036431">
    <property type="term" value="F:dCMP kinase activity"/>
    <property type="evidence" value="ECO:0007669"/>
    <property type="project" value="InterPro"/>
</dbReference>
<keyword evidence="8" id="KW-0963">Cytoplasm</keyword>
<dbReference type="RefSeq" id="WP_046316534.1">
    <property type="nucleotide sequence ID" value="NZ_JBHSZT010000001.1"/>
</dbReference>
<dbReference type="SUPFAM" id="SSF52540">
    <property type="entry name" value="P-loop containing nucleoside triphosphate hydrolases"/>
    <property type="match status" value="1"/>
</dbReference>
<comment type="caution">
    <text evidence="10">The sequence shown here is derived from an EMBL/GenBank/DDBJ whole genome shotgun (WGS) entry which is preliminary data.</text>
</comment>
<name>A0A0F4LU78_9LACO</name>
<sequence length="221" mass="24370">MQIAIDGPASAGKSTIAKIIAQKLNYVYTDTGAMYRAVTLLAQQHQLAYDDEAQIVQLMSQTPISFRVLAGQQHIFLGTQDVTTAIRLPAISRNVSQVAALKKVREILVQQQQKIAQDANVVMDGRDIGTVVLPQADVKIFLIASVAERAQRRYRENLTRGITTSLSALQAEIKTRDYKDSHRTISPLRKASDAIEVDTTGLNIAQVVTKVMEIIQQKLNS</sequence>
<feature type="domain" description="Cytidylate kinase" evidence="9">
    <location>
        <begin position="3"/>
        <end position="217"/>
    </location>
</feature>
<feature type="binding site" evidence="8">
    <location>
        <begin position="7"/>
        <end position="15"/>
    </location>
    <ligand>
        <name>ATP</name>
        <dbReference type="ChEBI" id="CHEBI:30616"/>
    </ligand>
</feature>
<dbReference type="GO" id="GO:0005829">
    <property type="term" value="C:cytosol"/>
    <property type="evidence" value="ECO:0007669"/>
    <property type="project" value="TreeGrafter"/>
</dbReference>
<organism evidence="10 11">
    <name type="scientific">Bombilactobacillus mellifer</name>
    <dbReference type="NCBI Taxonomy" id="1218492"/>
    <lineage>
        <taxon>Bacteria</taxon>
        <taxon>Bacillati</taxon>
        <taxon>Bacillota</taxon>
        <taxon>Bacilli</taxon>
        <taxon>Lactobacillales</taxon>
        <taxon>Lactobacillaceae</taxon>
        <taxon>Bombilactobacillus</taxon>
    </lineage>
</organism>